<feature type="transmembrane region" description="Helical" evidence="6">
    <location>
        <begin position="399"/>
        <end position="421"/>
    </location>
</feature>
<feature type="transmembrane region" description="Helical" evidence="6">
    <location>
        <begin position="115"/>
        <end position="135"/>
    </location>
</feature>
<feature type="transmembrane region" description="Helical" evidence="6">
    <location>
        <begin position="188"/>
        <end position="211"/>
    </location>
</feature>
<feature type="transmembrane region" description="Helical" evidence="6">
    <location>
        <begin position="307"/>
        <end position="325"/>
    </location>
</feature>
<feature type="transmembrane region" description="Helical" evidence="6">
    <location>
        <begin position="147"/>
        <end position="168"/>
    </location>
</feature>
<feature type="transmembrane region" description="Helical" evidence="6">
    <location>
        <begin position="270"/>
        <end position="287"/>
    </location>
</feature>
<feature type="transmembrane region" description="Helical" evidence="6">
    <location>
        <begin position="232"/>
        <end position="250"/>
    </location>
</feature>
<dbReference type="KEGG" id="emar:D1013_01360"/>
<keyword evidence="3 6" id="KW-0812">Transmembrane</keyword>
<feature type="transmembrane region" description="Helical" evidence="6">
    <location>
        <begin position="12"/>
        <end position="32"/>
    </location>
</feature>
<protein>
    <submittedName>
        <fullName evidence="7">Polysaccharide biosynthesis protein</fullName>
    </submittedName>
</protein>
<sequence length="489" mass="55381">MNPLKKLFQQTAIYGLATVLPRMMSFLLLPLYTGVLATSGYGEVSVIFAWFAIFNVLLAYGMETAFFRFYNGADDKRTVVSTSLISILASTTCFTILALLMQGSLASATGIDTDFIRYTIFIIALDALVIIPFAWLRANEKPMRYAVIKILNVGVNLGLNVFFLVMLPKMAADGTEGLGWLYRPNFEISYIFISNLVSSGLTLLLMLGLYLRRDYTFDFELWKRMMRYAWPVLVAGIAFTINEVFDRILLEQLLPAEIAKSEVGKYSACYKLGMFMTLFATAFRMGIEPFFFSHAGTENPQKAYAQITNYFVVLGSIILLAVIVFSDWLKVLFVQDEAYWEAMNIVPLIILASFFLGIYHNLSVWYKVTDRTRYGAFISLIGAFVTIGINYFFIPAIGYMASAIATVLAYGTMMCLSYYLGKSRYPVPYNFRKIIFYLGISILFSALSFYVFNRNILIGSVLLILFLGLVYRLENDKLKQIFLKKSSKA</sequence>
<dbReference type="InterPro" id="IPR002797">
    <property type="entry name" value="Polysacc_synth"/>
</dbReference>
<name>A0A3G2L1J5_9FLAO</name>
<dbReference type="Proteomes" id="UP000276309">
    <property type="component" value="Chromosome"/>
</dbReference>
<dbReference type="RefSeq" id="WP_121847174.1">
    <property type="nucleotide sequence ID" value="NZ_CP032050.1"/>
</dbReference>
<evidence type="ECO:0000313" key="7">
    <source>
        <dbReference type="EMBL" id="AYN66122.1"/>
    </source>
</evidence>
<proteinExistence type="predicted"/>
<evidence type="ECO:0000256" key="3">
    <source>
        <dbReference type="ARBA" id="ARBA00022692"/>
    </source>
</evidence>
<dbReference type="Pfam" id="PF01943">
    <property type="entry name" value="Polysacc_synt"/>
    <property type="match status" value="1"/>
</dbReference>
<dbReference type="PANTHER" id="PTHR30250">
    <property type="entry name" value="PST FAMILY PREDICTED COLANIC ACID TRANSPORTER"/>
    <property type="match status" value="1"/>
</dbReference>
<keyword evidence="4 6" id="KW-1133">Transmembrane helix</keyword>
<reference evidence="7 8" key="1">
    <citation type="submission" date="2018-08" db="EMBL/GenBank/DDBJ databases">
        <title>The reduced genetic potential of extracellular carbohydrate catabolism in Euzebyella marina RN62, a Flavobacteriia bacterium isolated from the hadal water.</title>
        <authorList>
            <person name="Xue C."/>
        </authorList>
    </citation>
    <scope>NUCLEOTIDE SEQUENCE [LARGE SCALE GENOMIC DNA]</scope>
    <source>
        <strain evidence="7 8">RN62</strain>
    </source>
</reference>
<feature type="transmembrane region" description="Helical" evidence="6">
    <location>
        <begin position="456"/>
        <end position="473"/>
    </location>
</feature>
<dbReference type="PANTHER" id="PTHR30250:SF11">
    <property type="entry name" value="O-ANTIGEN TRANSPORTER-RELATED"/>
    <property type="match status" value="1"/>
</dbReference>
<feature type="transmembrane region" description="Helical" evidence="6">
    <location>
        <begin position="79"/>
        <end position="103"/>
    </location>
</feature>
<evidence type="ECO:0000313" key="8">
    <source>
        <dbReference type="Proteomes" id="UP000276309"/>
    </source>
</evidence>
<dbReference type="GO" id="GO:0005886">
    <property type="term" value="C:plasma membrane"/>
    <property type="evidence" value="ECO:0007669"/>
    <property type="project" value="UniProtKB-SubCell"/>
</dbReference>
<feature type="transmembrane region" description="Helical" evidence="6">
    <location>
        <begin position="433"/>
        <end position="450"/>
    </location>
</feature>
<evidence type="ECO:0000256" key="4">
    <source>
        <dbReference type="ARBA" id="ARBA00022989"/>
    </source>
</evidence>
<keyword evidence="5 6" id="KW-0472">Membrane</keyword>
<keyword evidence="8" id="KW-1185">Reference proteome</keyword>
<evidence type="ECO:0000256" key="5">
    <source>
        <dbReference type="ARBA" id="ARBA00023136"/>
    </source>
</evidence>
<feature type="transmembrane region" description="Helical" evidence="6">
    <location>
        <begin position="345"/>
        <end position="362"/>
    </location>
</feature>
<comment type="subcellular location">
    <subcellularLocation>
        <location evidence="1">Cell membrane</location>
        <topology evidence="1">Multi-pass membrane protein</topology>
    </subcellularLocation>
</comment>
<evidence type="ECO:0000256" key="1">
    <source>
        <dbReference type="ARBA" id="ARBA00004651"/>
    </source>
</evidence>
<evidence type="ECO:0000256" key="2">
    <source>
        <dbReference type="ARBA" id="ARBA00022475"/>
    </source>
</evidence>
<gene>
    <name evidence="7" type="ORF">D1013_01360</name>
</gene>
<organism evidence="7 8">
    <name type="scientific">Euzebyella marina</name>
    <dbReference type="NCBI Taxonomy" id="1761453"/>
    <lineage>
        <taxon>Bacteria</taxon>
        <taxon>Pseudomonadati</taxon>
        <taxon>Bacteroidota</taxon>
        <taxon>Flavobacteriia</taxon>
        <taxon>Flavobacteriales</taxon>
        <taxon>Flavobacteriaceae</taxon>
        <taxon>Euzebyella</taxon>
    </lineage>
</organism>
<dbReference type="InterPro" id="IPR050833">
    <property type="entry name" value="Poly_Biosynth_Transport"/>
</dbReference>
<feature type="transmembrane region" description="Helical" evidence="6">
    <location>
        <begin position="44"/>
        <end position="67"/>
    </location>
</feature>
<accession>A0A3G2L1J5</accession>
<dbReference type="OrthoDB" id="9814608at2"/>
<evidence type="ECO:0000256" key="6">
    <source>
        <dbReference type="SAM" id="Phobius"/>
    </source>
</evidence>
<dbReference type="AlphaFoldDB" id="A0A3G2L1J5"/>
<feature type="transmembrane region" description="Helical" evidence="6">
    <location>
        <begin position="374"/>
        <end position="393"/>
    </location>
</feature>
<keyword evidence="2" id="KW-1003">Cell membrane</keyword>
<dbReference type="EMBL" id="CP032050">
    <property type="protein sequence ID" value="AYN66122.1"/>
    <property type="molecule type" value="Genomic_DNA"/>
</dbReference>